<feature type="domain" description="Glyoxalase-like" evidence="1">
    <location>
        <begin position="6"/>
        <end position="150"/>
    </location>
</feature>
<gene>
    <name evidence="2" type="ORF">HNR30_007663</name>
</gene>
<proteinExistence type="predicted"/>
<dbReference type="EMBL" id="JACDUR010000008">
    <property type="protein sequence ID" value="MBA2896272.1"/>
    <property type="molecule type" value="Genomic_DNA"/>
</dbReference>
<dbReference type="CDD" id="cd06587">
    <property type="entry name" value="VOC"/>
    <property type="match status" value="1"/>
</dbReference>
<protein>
    <recommendedName>
        <fullName evidence="1">Glyoxalase-like domain-containing protein</fullName>
    </recommendedName>
</protein>
<name>A0A7W0HUT0_9ACTN</name>
<sequence>MATRFQITVDCADPDRLAHFWAAALHYELQEPPDGFDTWADYWRSRGLPEEEVGDGLGYDSIVDPSGAGPRLWFQQVPEKKEVKNRLHLDLDVTNRRSGTLEARRELIDAEAARLIALGATISRVAGPEIGITDYYAITLLDPEGNEFCIS</sequence>
<dbReference type="PANTHER" id="PTHR35908">
    <property type="entry name" value="HYPOTHETICAL FUSION PROTEIN"/>
    <property type="match status" value="1"/>
</dbReference>
<keyword evidence="3" id="KW-1185">Reference proteome</keyword>
<dbReference type="RefSeq" id="WP_181614973.1">
    <property type="nucleotide sequence ID" value="NZ_BAABAM010000007.1"/>
</dbReference>
<dbReference type="Proteomes" id="UP000530928">
    <property type="component" value="Unassembled WGS sequence"/>
</dbReference>
<dbReference type="InterPro" id="IPR029068">
    <property type="entry name" value="Glyas_Bleomycin-R_OHBP_Dase"/>
</dbReference>
<reference evidence="2 3" key="1">
    <citation type="submission" date="2020-07" db="EMBL/GenBank/DDBJ databases">
        <title>Genomic Encyclopedia of Type Strains, Phase IV (KMG-IV): sequencing the most valuable type-strain genomes for metagenomic binning, comparative biology and taxonomic classification.</title>
        <authorList>
            <person name="Goeker M."/>
        </authorList>
    </citation>
    <scope>NUCLEOTIDE SEQUENCE [LARGE SCALE GENOMIC DNA]</scope>
    <source>
        <strain evidence="2 3">DSM 45533</strain>
    </source>
</reference>
<accession>A0A7W0HUT0</accession>
<dbReference type="InterPro" id="IPR041581">
    <property type="entry name" value="Glyoxalase_6"/>
</dbReference>
<dbReference type="PANTHER" id="PTHR35908:SF1">
    <property type="entry name" value="CONSERVED PROTEIN"/>
    <property type="match status" value="1"/>
</dbReference>
<organism evidence="2 3">
    <name type="scientific">Nonomuraea soli</name>
    <dbReference type="NCBI Taxonomy" id="1032476"/>
    <lineage>
        <taxon>Bacteria</taxon>
        <taxon>Bacillati</taxon>
        <taxon>Actinomycetota</taxon>
        <taxon>Actinomycetes</taxon>
        <taxon>Streptosporangiales</taxon>
        <taxon>Streptosporangiaceae</taxon>
        <taxon>Nonomuraea</taxon>
    </lineage>
</organism>
<evidence type="ECO:0000313" key="2">
    <source>
        <dbReference type="EMBL" id="MBA2896272.1"/>
    </source>
</evidence>
<comment type="caution">
    <text evidence="2">The sequence shown here is derived from an EMBL/GenBank/DDBJ whole genome shotgun (WGS) entry which is preliminary data.</text>
</comment>
<dbReference type="Pfam" id="PF18029">
    <property type="entry name" value="Glyoxalase_6"/>
    <property type="match status" value="1"/>
</dbReference>
<evidence type="ECO:0000259" key="1">
    <source>
        <dbReference type="Pfam" id="PF18029"/>
    </source>
</evidence>
<dbReference type="Gene3D" id="3.10.180.10">
    <property type="entry name" value="2,3-Dihydroxybiphenyl 1,2-Dioxygenase, domain 1"/>
    <property type="match status" value="1"/>
</dbReference>
<evidence type="ECO:0000313" key="3">
    <source>
        <dbReference type="Proteomes" id="UP000530928"/>
    </source>
</evidence>
<dbReference type="SUPFAM" id="SSF54593">
    <property type="entry name" value="Glyoxalase/Bleomycin resistance protein/Dihydroxybiphenyl dioxygenase"/>
    <property type="match status" value="1"/>
</dbReference>
<dbReference type="AlphaFoldDB" id="A0A7W0HUT0"/>